<organism evidence="2 3">
    <name type="scientific">Westerdykella ornata</name>
    <dbReference type="NCBI Taxonomy" id="318751"/>
    <lineage>
        <taxon>Eukaryota</taxon>
        <taxon>Fungi</taxon>
        <taxon>Dikarya</taxon>
        <taxon>Ascomycota</taxon>
        <taxon>Pezizomycotina</taxon>
        <taxon>Dothideomycetes</taxon>
        <taxon>Pleosporomycetidae</taxon>
        <taxon>Pleosporales</taxon>
        <taxon>Sporormiaceae</taxon>
        <taxon>Westerdykella</taxon>
    </lineage>
</organism>
<dbReference type="OrthoDB" id="3882058at2759"/>
<dbReference type="EMBL" id="ML986512">
    <property type="protein sequence ID" value="KAF2273221.1"/>
    <property type="molecule type" value="Genomic_DNA"/>
</dbReference>
<dbReference type="RefSeq" id="XP_033650760.1">
    <property type="nucleotide sequence ID" value="XM_033793381.1"/>
</dbReference>
<feature type="compositionally biased region" description="Low complexity" evidence="1">
    <location>
        <begin position="182"/>
        <end position="199"/>
    </location>
</feature>
<dbReference type="Proteomes" id="UP000800097">
    <property type="component" value="Unassembled WGS sequence"/>
</dbReference>
<feature type="region of interest" description="Disordered" evidence="1">
    <location>
        <begin position="57"/>
        <end position="83"/>
    </location>
</feature>
<protein>
    <recommendedName>
        <fullName evidence="4">Only prolin and serin are matching in the corresponding protein</fullName>
    </recommendedName>
</protein>
<feature type="region of interest" description="Disordered" evidence="1">
    <location>
        <begin position="146"/>
        <end position="255"/>
    </location>
</feature>
<feature type="compositionally biased region" description="Polar residues" evidence="1">
    <location>
        <begin position="200"/>
        <end position="219"/>
    </location>
</feature>
<dbReference type="GeneID" id="54546556"/>
<dbReference type="AlphaFoldDB" id="A0A6A6J9H6"/>
<evidence type="ECO:0008006" key="4">
    <source>
        <dbReference type="Google" id="ProtNLM"/>
    </source>
</evidence>
<evidence type="ECO:0000313" key="3">
    <source>
        <dbReference type="Proteomes" id="UP000800097"/>
    </source>
</evidence>
<sequence>MRDLKPLQLPRLVAARKNSKSSLDLVDPSASMYSCTDSSVYSASGCSTPPTPAHSVRGHFRYPSSSSSLSSTPPNHDSFDLLNASGKLPKLTEEPVEREDVDMLDCHSCVNSVLDLDQATPDVPVFGAAFDYDVLDVFSTDPSDLHMAKRRRSGESATQSLTEKIGKRFPSLTRKVRERQRSSTVSSSSRSAPQSLVPSRNPSLKLSSTRTLSNTNLVQQPVDISPATARSSNERLDQFATPSPADMANADFAPGDTVPEAVERLASTPLLPPVVVKVRDDDVPTQSPLQSPTVADPGHSIGATPIGTPPVRAYPTPPLSTKPSVSSFKAPRAQLVPAADTDIPPIMLTDPNDKWADKLSHANFTIQPEPYMPDVCDAASLRQLCADWEQARCNFTKHLVRTGEHFGVTSKLYKLTEQKWAEIDAQWKANMDLATSRAAALGAEPEATSPMEPAPLTKMPLLSDPKSEGKFPELGDEDIVGPMVQIAAQIQKSPSRKRALLKFFSDMKFPNSFLRRSSDIPSH</sequence>
<gene>
    <name evidence="2" type="ORF">EI97DRAFT_164580</name>
</gene>
<evidence type="ECO:0000256" key="1">
    <source>
        <dbReference type="SAM" id="MobiDB-lite"/>
    </source>
</evidence>
<reference evidence="2" key="1">
    <citation type="journal article" date="2020" name="Stud. Mycol.">
        <title>101 Dothideomycetes genomes: a test case for predicting lifestyles and emergence of pathogens.</title>
        <authorList>
            <person name="Haridas S."/>
            <person name="Albert R."/>
            <person name="Binder M."/>
            <person name="Bloem J."/>
            <person name="Labutti K."/>
            <person name="Salamov A."/>
            <person name="Andreopoulos B."/>
            <person name="Baker S."/>
            <person name="Barry K."/>
            <person name="Bills G."/>
            <person name="Bluhm B."/>
            <person name="Cannon C."/>
            <person name="Castanera R."/>
            <person name="Culley D."/>
            <person name="Daum C."/>
            <person name="Ezra D."/>
            <person name="Gonzalez J."/>
            <person name="Henrissat B."/>
            <person name="Kuo A."/>
            <person name="Liang C."/>
            <person name="Lipzen A."/>
            <person name="Lutzoni F."/>
            <person name="Magnuson J."/>
            <person name="Mondo S."/>
            <person name="Nolan M."/>
            <person name="Ohm R."/>
            <person name="Pangilinan J."/>
            <person name="Park H.-J."/>
            <person name="Ramirez L."/>
            <person name="Alfaro M."/>
            <person name="Sun H."/>
            <person name="Tritt A."/>
            <person name="Yoshinaga Y."/>
            <person name="Zwiers L.-H."/>
            <person name="Turgeon B."/>
            <person name="Goodwin S."/>
            <person name="Spatafora J."/>
            <person name="Crous P."/>
            <person name="Grigoriev I."/>
        </authorList>
    </citation>
    <scope>NUCLEOTIDE SEQUENCE</scope>
    <source>
        <strain evidence="2">CBS 379.55</strain>
    </source>
</reference>
<feature type="region of interest" description="Disordered" evidence="1">
    <location>
        <begin position="282"/>
        <end position="310"/>
    </location>
</feature>
<proteinExistence type="predicted"/>
<evidence type="ECO:0000313" key="2">
    <source>
        <dbReference type="EMBL" id="KAF2273221.1"/>
    </source>
</evidence>
<keyword evidence="3" id="KW-1185">Reference proteome</keyword>
<accession>A0A6A6J9H6</accession>
<name>A0A6A6J9H6_WESOR</name>